<dbReference type="SMART" id="SM01017">
    <property type="entry name" value="Arrestin_C"/>
    <property type="match status" value="1"/>
</dbReference>
<dbReference type="InterPro" id="IPR014752">
    <property type="entry name" value="Arrestin-like_C"/>
</dbReference>
<dbReference type="Pfam" id="PF02752">
    <property type="entry name" value="Arrestin_C"/>
    <property type="match status" value="1"/>
</dbReference>
<dbReference type="InterPro" id="IPR011022">
    <property type="entry name" value="Arrestin_C-like"/>
</dbReference>
<comment type="caution">
    <text evidence="2">The sequence shown here is derived from an EMBL/GenBank/DDBJ whole genome shotgun (WGS) entry which is preliminary data.</text>
</comment>
<evidence type="ECO:0000259" key="1">
    <source>
        <dbReference type="SMART" id="SM01017"/>
    </source>
</evidence>
<dbReference type="OrthoDB" id="7785529at2759"/>
<evidence type="ECO:0000313" key="2">
    <source>
        <dbReference type="EMBL" id="KAG5676256.1"/>
    </source>
</evidence>
<proteinExistence type="predicted"/>
<gene>
    <name evidence="2" type="ORF">PVAND_006104</name>
</gene>
<dbReference type="SUPFAM" id="SSF81296">
    <property type="entry name" value="E set domains"/>
    <property type="match status" value="1"/>
</dbReference>
<dbReference type="PANTHER" id="PTHR11188:SF176">
    <property type="entry name" value="ARRESTIN DOMAIN-CONTAINING PROTEIN 1"/>
    <property type="match status" value="1"/>
</dbReference>
<dbReference type="Proteomes" id="UP001107558">
    <property type="component" value="Chromosome 2"/>
</dbReference>
<reference evidence="2" key="1">
    <citation type="submission" date="2021-03" db="EMBL/GenBank/DDBJ databases">
        <title>Chromosome level genome of the anhydrobiotic midge Polypedilum vanderplanki.</title>
        <authorList>
            <person name="Yoshida Y."/>
            <person name="Kikawada T."/>
            <person name="Gusev O."/>
        </authorList>
    </citation>
    <scope>NUCLEOTIDE SEQUENCE</scope>
    <source>
        <strain evidence="2">NIAS01</strain>
        <tissue evidence="2">Whole body or cell culture</tissue>
    </source>
</reference>
<feature type="domain" description="Arrestin C-terminal-like" evidence="1">
    <location>
        <begin position="1"/>
        <end position="127"/>
    </location>
</feature>
<dbReference type="PANTHER" id="PTHR11188">
    <property type="entry name" value="ARRESTIN DOMAIN CONTAINING PROTEIN"/>
    <property type="match status" value="1"/>
</dbReference>
<dbReference type="Gene3D" id="2.60.40.640">
    <property type="match status" value="1"/>
</dbReference>
<dbReference type="EMBL" id="JADBJN010000002">
    <property type="protein sequence ID" value="KAG5676256.1"/>
    <property type="molecule type" value="Genomic_DNA"/>
</dbReference>
<organism evidence="2 3">
    <name type="scientific">Polypedilum vanderplanki</name>
    <name type="common">Sleeping chironomid midge</name>
    <dbReference type="NCBI Taxonomy" id="319348"/>
    <lineage>
        <taxon>Eukaryota</taxon>
        <taxon>Metazoa</taxon>
        <taxon>Ecdysozoa</taxon>
        <taxon>Arthropoda</taxon>
        <taxon>Hexapoda</taxon>
        <taxon>Insecta</taxon>
        <taxon>Pterygota</taxon>
        <taxon>Neoptera</taxon>
        <taxon>Endopterygota</taxon>
        <taxon>Diptera</taxon>
        <taxon>Nematocera</taxon>
        <taxon>Chironomoidea</taxon>
        <taxon>Chironomidae</taxon>
        <taxon>Chironominae</taxon>
        <taxon>Polypedilum</taxon>
        <taxon>Polypedilum</taxon>
    </lineage>
</organism>
<name>A0A9J6C300_POLVA</name>
<dbReference type="AlphaFoldDB" id="A0A9J6C300"/>
<evidence type="ECO:0000313" key="3">
    <source>
        <dbReference type="Proteomes" id="UP001107558"/>
    </source>
</evidence>
<sequence length="174" mass="19602">MIASIPCSGFSSGQKIPIAVKYFNNSSVEVEQTKISLKRIITYITKPPKKNRKVTTDVIIEKFLSGVSINESLEIECTIAIPKTLNTSIGFCNLIEIKYDLEIEGVVSDCHINPQVHFPITIGNQPIDLNFNQSQSSLPPTFDQLSLRNNFQDERPPSFEEAIKMPKLKLNYQQ</sequence>
<dbReference type="InterPro" id="IPR050357">
    <property type="entry name" value="Arrestin_domain-protein"/>
</dbReference>
<dbReference type="InterPro" id="IPR014756">
    <property type="entry name" value="Ig_E-set"/>
</dbReference>
<accession>A0A9J6C300</accession>
<keyword evidence="3" id="KW-1185">Reference proteome</keyword>
<dbReference type="GO" id="GO:0005737">
    <property type="term" value="C:cytoplasm"/>
    <property type="evidence" value="ECO:0007669"/>
    <property type="project" value="TreeGrafter"/>
</dbReference>
<dbReference type="GO" id="GO:0015031">
    <property type="term" value="P:protein transport"/>
    <property type="evidence" value="ECO:0007669"/>
    <property type="project" value="TreeGrafter"/>
</dbReference>
<protein>
    <recommendedName>
        <fullName evidence="1">Arrestin C-terminal-like domain-containing protein</fullName>
    </recommendedName>
</protein>